<dbReference type="Proteomes" id="UP000242637">
    <property type="component" value="Chromosome 1"/>
</dbReference>
<evidence type="ECO:0000313" key="1">
    <source>
        <dbReference type="EMBL" id="SNV25128.1"/>
    </source>
</evidence>
<dbReference type="EMBL" id="LT906453">
    <property type="protein sequence ID" value="SNV25128.1"/>
    <property type="molecule type" value="Genomic_DNA"/>
</dbReference>
<dbReference type="AlphaFoldDB" id="A0A239VTR8"/>
<gene>
    <name evidence="1" type="ORF">SAMEA4475696_02188</name>
</gene>
<evidence type="ECO:0000313" key="2">
    <source>
        <dbReference type="Proteomes" id="UP000242637"/>
    </source>
</evidence>
<protein>
    <submittedName>
        <fullName evidence="1">Uncharacterized protein</fullName>
    </submittedName>
</protein>
<sequence length="70" mass="7268">MELHRGGVVAWGRFVLSSTIGRLGVGFEVVACVGQTVGGVGCCGAGLCGCGLIPHLVYLRFCLCVRATRK</sequence>
<accession>A0A239VTR8</accession>
<dbReference type="KEGG" id="dco:SAMEA4475696_2188"/>
<reference evidence="1 2" key="1">
    <citation type="submission" date="2017-06" db="EMBL/GenBank/DDBJ databases">
        <authorList>
            <consortium name="Pathogen Informatics"/>
        </authorList>
    </citation>
    <scope>NUCLEOTIDE SEQUENCE [LARGE SCALE GENOMIC DNA]</scope>
    <source>
        <strain evidence="1 2">NCTC13039</strain>
    </source>
</reference>
<name>A0A239VTR8_9MICO</name>
<proteinExistence type="predicted"/>
<keyword evidence="2" id="KW-1185">Reference proteome</keyword>
<organism evidence="1 2">
    <name type="scientific">Dermatophilus congolensis</name>
    <dbReference type="NCBI Taxonomy" id="1863"/>
    <lineage>
        <taxon>Bacteria</taxon>
        <taxon>Bacillati</taxon>
        <taxon>Actinomycetota</taxon>
        <taxon>Actinomycetes</taxon>
        <taxon>Micrococcales</taxon>
        <taxon>Dermatophilaceae</taxon>
        <taxon>Dermatophilus</taxon>
    </lineage>
</organism>